<evidence type="ECO:0000256" key="1">
    <source>
        <dbReference type="SAM" id="Phobius"/>
    </source>
</evidence>
<keyword evidence="3" id="KW-1185">Reference proteome</keyword>
<evidence type="ECO:0000313" key="2">
    <source>
        <dbReference type="EMBL" id="TDX58888.1"/>
    </source>
</evidence>
<dbReference type="AlphaFoldDB" id="A0A4R8HHK7"/>
<keyword evidence="1" id="KW-1133">Transmembrane helix</keyword>
<evidence type="ECO:0000313" key="3">
    <source>
        <dbReference type="Proteomes" id="UP000295832"/>
    </source>
</evidence>
<dbReference type="RefSeq" id="WP_276330846.1">
    <property type="nucleotide sequence ID" value="NZ_SOEG01000002.1"/>
</dbReference>
<dbReference type="STRING" id="926561.GCA_000379025_02037"/>
<organism evidence="2 3">
    <name type="scientific">Orenia marismortui</name>
    <dbReference type="NCBI Taxonomy" id="46469"/>
    <lineage>
        <taxon>Bacteria</taxon>
        <taxon>Bacillati</taxon>
        <taxon>Bacillota</taxon>
        <taxon>Clostridia</taxon>
        <taxon>Halanaerobiales</taxon>
        <taxon>Halobacteroidaceae</taxon>
        <taxon>Orenia</taxon>
    </lineage>
</organism>
<comment type="caution">
    <text evidence="2">The sequence shown here is derived from an EMBL/GenBank/DDBJ whole genome shotgun (WGS) entry which is preliminary data.</text>
</comment>
<dbReference type="EMBL" id="SOEG01000002">
    <property type="protein sequence ID" value="TDX58888.1"/>
    <property type="molecule type" value="Genomic_DNA"/>
</dbReference>
<proteinExistence type="predicted"/>
<keyword evidence="1" id="KW-0812">Transmembrane</keyword>
<protein>
    <submittedName>
        <fullName evidence="2">Uncharacterized protein</fullName>
    </submittedName>
</protein>
<feature type="transmembrane region" description="Helical" evidence="1">
    <location>
        <begin position="7"/>
        <end position="28"/>
    </location>
</feature>
<reference evidence="2 3" key="1">
    <citation type="submission" date="2019-03" db="EMBL/GenBank/DDBJ databases">
        <title>Subsurface microbial communities from deep shales in Ohio and West Virginia, USA.</title>
        <authorList>
            <person name="Wrighton K."/>
        </authorList>
    </citation>
    <scope>NUCLEOTIDE SEQUENCE [LARGE SCALE GENOMIC DNA]</scope>
    <source>
        <strain evidence="2 3">MSL 6dP</strain>
    </source>
</reference>
<sequence>MNNNFNLVEYGMLVVLVLVLVFFIYIAIGGDLESLLSSLL</sequence>
<keyword evidence="1" id="KW-0472">Membrane</keyword>
<dbReference type="Proteomes" id="UP000295832">
    <property type="component" value="Unassembled WGS sequence"/>
</dbReference>
<accession>A0A4R8HHK7</accession>
<name>A0A4R8HHK7_9FIRM</name>
<gene>
    <name evidence="2" type="ORF">C7959_10226</name>
</gene>